<accession>A0A0F9CH76</accession>
<dbReference type="AlphaFoldDB" id="A0A0F9CH76"/>
<proteinExistence type="predicted"/>
<gene>
    <name evidence="1" type="ORF">LCGC14_2666690</name>
</gene>
<reference evidence="1" key="1">
    <citation type="journal article" date="2015" name="Nature">
        <title>Complex archaea that bridge the gap between prokaryotes and eukaryotes.</title>
        <authorList>
            <person name="Spang A."/>
            <person name="Saw J.H."/>
            <person name="Jorgensen S.L."/>
            <person name="Zaremba-Niedzwiedzka K."/>
            <person name="Martijn J."/>
            <person name="Lind A.E."/>
            <person name="van Eijk R."/>
            <person name="Schleper C."/>
            <person name="Guy L."/>
            <person name="Ettema T.J."/>
        </authorList>
    </citation>
    <scope>NUCLEOTIDE SEQUENCE</scope>
</reference>
<sequence>MIHSEKLQKCLDAKDVVEIIAEEKVTGKLSEVGDDYVAIVHAVEREITETVTITEGERKGETEEQKHTLVIELETIILLKDIHAVSRIMKKKFK</sequence>
<dbReference type="EMBL" id="LAZR01046648">
    <property type="protein sequence ID" value="KKK96046.1"/>
    <property type="molecule type" value="Genomic_DNA"/>
</dbReference>
<organism evidence="1">
    <name type="scientific">marine sediment metagenome</name>
    <dbReference type="NCBI Taxonomy" id="412755"/>
    <lineage>
        <taxon>unclassified sequences</taxon>
        <taxon>metagenomes</taxon>
        <taxon>ecological metagenomes</taxon>
    </lineage>
</organism>
<comment type="caution">
    <text evidence="1">The sequence shown here is derived from an EMBL/GenBank/DDBJ whole genome shotgun (WGS) entry which is preliminary data.</text>
</comment>
<evidence type="ECO:0000313" key="1">
    <source>
        <dbReference type="EMBL" id="KKK96046.1"/>
    </source>
</evidence>
<protein>
    <submittedName>
        <fullName evidence="1">Uncharacterized protein</fullName>
    </submittedName>
</protein>
<name>A0A0F9CH76_9ZZZZ</name>